<dbReference type="SUPFAM" id="SSF46785">
    <property type="entry name" value="Winged helix' DNA-binding domain"/>
    <property type="match status" value="1"/>
</dbReference>
<dbReference type="RefSeq" id="WP_244304563.1">
    <property type="nucleotide sequence ID" value="NZ_JBHUFA010000004.1"/>
</dbReference>
<gene>
    <name evidence="2" type="ORF">ACFSC7_12045</name>
</gene>
<evidence type="ECO:0000313" key="3">
    <source>
        <dbReference type="Proteomes" id="UP001597327"/>
    </source>
</evidence>
<evidence type="ECO:0000259" key="1">
    <source>
        <dbReference type="PROSITE" id="PS50995"/>
    </source>
</evidence>
<dbReference type="InterPro" id="IPR000835">
    <property type="entry name" value="HTH_MarR-typ"/>
</dbReference>
<dbReference type="InterPro" id="IPR036388">
    <property type="entry name" value="WH-like_DNA-bd_sf"/>
</dbReference>
<dbReference type="InterPro" id="IPR039422">
    <property type="entry name" value="MarR/SlyA-like"/>
</dbReference>
<dbReference type="InterPro" id="IPR036390">
    <property type="entry name" value="WH_DNA-bd_sf"/>
</dbReference>
<comment type="caution">
    <text evidence="2">The sequence shown here is derived from an EMBL/GenBank/DDBJ whole genome shotgun (WGS) entry which is preliminary data.</text>
</comment>
<dbReference type="PRINTS" id="PR00598">
    <property type="entry name" value="HTHMARR"/>
</dbReference>
<dbReference type="PROSITE" id="PS50995">
    <property type="entry name" value="HTH_MARR_2"/>
    <property type="match status" value="1"/>
</dbReference>
<dbReference type="Proteomes" id="UP001597327">
    <property type="component" value="Unassembled WGS sequence"/>
</dbReference>
<reference evidence="3" key="1">
    <citation type="journal article" date="2019" name="Int. J. Syst. Evol. Microbiol.">
        <title>The Global Catalogue of Microorganisms (GCM) 10K type strain sequencing project: providing services to taxonomists for standard genome sequencing and annotation.</title>
        <authorList>
            <consortium name="The Broad Institute Genomics Platform"/>
            <consortium name="The Broad Institute Genome Sequencing Center for Infectious Disease"/>
            <person name="Wu L."/>
            <person name="Ma J."/>
        </authorList>
    </citation>
    <scope>NUCLEOTIDE SEQUENCE [LARGE SCALE GENOMIC DNA]</scope>
    <source>
        <strain evidence="3">JCM 3369</strain>
    </source>
</reference>
<dbReference type="Pfam" id="PF12802">
    <property type="entry name" value="MarR_2"/>
    <property type="match status" value="1"/>
</dbReference>
<sequence length="168" mass="19086">MSENEQILKQTEVDDLANRLFFRLYQSANLMHKCGTKALEDMHITTQQWAVIGALARKGSEAGIAVGELTRFLMVSRQNLTGVLARLERDGLIERTVSPHDSRSRLIRLTSHGRGLWRTDMSTRISGFYEAALMGFSTTDKIHLIHYLDKVLTNMRQLDVDQLEPADL</sequence>
<organism evidence="2 3">
    <name type="scientific">Roseibium aestuarii</name>
    <dbReference type="NCBI Taxonomy" id="2600299"/>
    <lineage>
        <taxon>Bacteria</taxon>
        <taxon>Pseudomonadati</taxon>
        <taxon>Pseudomonadota</taxon>
        <taxon>Alphaproteobacteria</taxon>
        <taxon>Hyphomicrobiales</taxon>
        <taxon>Stappiaceae</taxon>
        <taxon>Roseibium</taxon>
    </lineage>
</organism>
<feature type="domain" description="HTH marR-type" evidence="1">
    <location>
        <begin position="17"/>
        <end position="153"/>
    </location>
</feature>
<dbReference type="PANTHER" id="PTHR33164">
    <property type="entry name" value="TRANSCRIPTIONAL REGULATOR, MARR FAMILY"/>
    <property type="match status" value="1"/>
</dbReference>
<proteinExistence type="predicted"/>
<accession>A0ABW4JXH4</accession>
<evidence type="ECO:0000313" key="2">
    <source>
        <dbReference type="EMBL" id="MFD1696251.1"/>
    </source>
</evidence>
<protein>
    <submittedName>
        <fullName evidence="2">MarR family winged helix-turn-helix transcriptional regulator</fullName>
    </submittedName>
</protein>
<dbReference type="PANTHER" id="PTHR33164:SF13">
    <property type="entry name" value="4-HYDROXYPHENYLACETATE CATABOLISM PROTEIN"/>
    <property type="match status" value="1"/>
</dbReference>
<keyword evidence="3" id="KW-1185">Reference proteome</keyword>
<name>A0ABW4JXH4_9HYPH</name>
<dbReference type="EMBL" id="JBHUFA010000004">
    <property type="protein sequence ID" value="MFD1696251.1"/>
    <property type="molecule type" value="Genomic_DNA"/>
</dbReference>
<dbReference type="Gene3D" id="1.10.10.10">
    <property type="entry name" value="Winged helix-like DNA-binding domain superfamily/Winged helix DNA-binding domain"/>
    <property type="match status" value="1"/>
</dbReference>
<dbReference type="SMART" id="SM00347">
    <property type="entry name" value="HTH_MARR"/>
    <property type="match status" value="1"/>
</dbReference>